<feature type="region of interest" description="Disordered" evidence="1">
    <location>
        <begin position="43"/>
        <end position="128"/>
    </location>
</feature>
<feature type="compositionally biased region" description="Polar residues" evidence="1">
    <location>
        <begin position="159"/>
        <end position="169"/>
    </location>
</feature>
<protein>
    <submittedName>
        <fullName evidence="2">Uncharacterized protein</fullName>
    </submittedName>
</protein>
<feature type="region of interest" description="Disordered" evidence="1">
    <location>
        <begin position="499"/>
        <end position="557"/>
    </location>
</feature>
<feature type="compositionally biased region" description="Basic and acidic residues" evidence="1">
    <location>
        <begin position="499"/>
        <end position="510"/>
    </location>
</feature>
<evidence type="ECO:0000256" key="1">
    <source>
        <dbReference type="SAM" id="MobiDB-lite"/>
    </source>
</evidence>
<organism evidence="2 3">
    <name type="scientific">Hevea brasiliensis</name>
    <name type="common">Para rubber tree</name>
    <name type="synonym">Siphonia brasiliensis</name>
    <dbReference type="NCBI Taxonomy" id="3981"/>
    <lineage>
        <taxon>Eukaryota</taxon>
        <taxon>Viridiplantae</taxon>
        <taxon>Streptophyta</taxon>
        <taxon>Embryophyta</taxon>
        <taxon>Tracheophyta</taxon>
        <taxon>Spermatophyta</taxon>
        <taxon>Magnoliopsida</taxon>
        <taxon>eudicotyledons</taxon>
        <taxon>Gunneridae</taxon>
        <taxon>Pentapetalae</taxon>
        <taxon>rosids</taxon>
        <taxon>fabids</taxon>
        <taxon>Malpighiales</taxon>
        <taxon>Euphorbiaceae</taxon>
        <taxon>Crotonoideae</taxon>
        <taxon>Micrandreae</taxon>
        <taxon>Hevea</taxon>
    </lineage>
</organism>
<dbReference type="EMBL" id="JARPOI010000005">
    <property type="protein sequence ID" value="KAJ9179747.1"/>
    <property type="molecule type" value="Genomic_DNA"/>
</dbReference>
<keyword evidence="3" id="KW-1185">Reference proteome</keyword>
<feature type="compositionally biased region" description="Low complexity" evidence="1">
    <location>
        <begin position="113"/>
        <end position="128"/>
    </location>
</feature>
<proteinExistence type="predicted"/>
<dbReference type="PANTHER" id="PTHR33621:SF2">
    <property type="entry name" value="RIBOSOMAL L1 DOMAIN-CONTAINING PROTEIN"/>
    <property type="match status" value="1"/>
</dbReference>
<reference evidence="2" key="1">
    <citation type="journal article" date="2023" name="Plant Biotechnol. J.">
        <title>Chromosome-level wild Hevea brasiliensis genome provides new tools for genomic-assisted breeding and valuable loci to elevate rubber yield.</title>
        <authorList>
            <person name="Cheng H."/>
            <person name="Song X."/>
            <person name="Hu Y."/>
            <person name="Wu T."/>
            <person name="Yang Q."/>
            <person name="An Z."/>
            <person name="Feng S."/>
            <person name="Deng Z."/>
            <person name="Wu W."/>
            <person name="Zeng X."/>
            <person name="Tu M."/>
            <person name="Wang X."/>
            <person name="Huang H."/>
        </authorList>
    </citation>
    <scope>NUCLEOTIDE SEQUENCE</scope>
    <source>
        <strain evidence="2">MT/VB/25A 57/8</strain>
    </source>
</reference>
<evidence type="ECO:0000313" key="2">
    <source>
        <dbReference type="EMBL" id="KAJ9179747.1"/>
    </source>
</evidence>
<dbReference type="PANTHER" id="PTHR33621">
    <property type="entry name" value="ASPARTIC/GLUTAMIC ACID-RICH PROTEIN"/>
    <property type="match status" value="1"/>
</dbReference>
<feature type="compositionally biased region" description="Basic and acidic residues" evidence="1">
    <location>
        <begin position="43"/>
        <end position="62"/>
    </location>
</feature>
<feature type="region of interest" description="Disordered" evidence="1">
    <location>
        <begin position="225"/>
        <end position="259"/>
    </location>
</feature>
<name>A0ABQ9MHF9_HEVBR</name>
<feature type="compositionally biased region" description="Basic and acidic residues" evidence="1">
    <location>
        <begin position="544"/>
        <end position="556"/>
    </location>
</feature>
<dbReference type="Proteomes" id="UP001174677">
    <property type="component" value="Chromosome 5"/>
</dbReference>
<accession>A0ABQ9MHF9</accession>
<evidence type="ECO:0000313" key="3">
    <source>
        <dbReference type="Proteomes" id="UP001174677"/>
    </source>
</evidence>
<gene>
    <name evidence="2" type="ORF">P3X46_008081</name>
</gene>
<comment type="caution">
    <text evidence="2">The sequence shown here is derived from an EMBL/GenBank/DDBJ whole genome shotgun (WGS) entry which is preliminary data.</text>
</comment>
<sequence>MDFHSLARKELQALCKKNKIPANMTNVAMADALKALEKVEGLDELNTRSDPQESPEKTKNAEPRTACRTSTRRKPINVEPESSQPKTRTRHATRRMVAEEPEQENKNVNLPETPAMTTTRRRAPAASATRKMDAQLMEVGEDEKLVGQEKSDVPETPAIRTSRSKTPAVSTRRKIEGQKDEKSVQTVYATRQSVRLLEKSMAELSLEKRRVEAVKIEGLCEKTKEVEQKNDVPDESLENESGMKLQGDNKSNDQEGGGSEVLSWQNLEHSLENQSEMKHEFQEDKTDDHEMDNSVVSLQNLDLPPENRSEMKNELHDHKNRTNHEVGSVVLCQNTDQLLKSESENKLQEDEKINDNEVVDCSVKMEVGYESCTNLDNDSGFGKDDENNSNSSEESFFLLVETSEKAVDMNCDSMDENGPDVITENSETLNAALNPEIEKELNGNKDSLIVEVSDDNSVLFMETIVNIPYEVSVEVIDSLTPEVSETVDKSSEMNLMENEHHDINDPHPDAATEEDCDGNGSLEEVQENNNTEKIQEKAPLLPQGDHEKSESRKEPRSPGFILRYEKCKEASDNLANEYNIDDVNVIEAKESDMIVQKSPFCCIMASSDSEVADHVIPEQEFAEFPLVDDHVIPEQEFAAAAYKCIQTLNKSPTSSKQMCPYQPVVSRDQFTCGMVISSPFAANIIQVQSPLPNESTRKSSTKKQTTIQKIIYADINKENIDNNGRKIEPNKDKVKKVVNEEKYEDFSLRKLTKMLKELQIAKEARNVSKVMTPIRPYSLASLLRTCQISVLYRDKAKACSMYSRWELDQLCRH</sequence>
<feature type="compositionally biased region" description="Basic and acidic residues" evidence="1">
    <location>
        <begin position="173"/>
        <end position="182"/>
    </location>
</feature>
<feature type="region of interest" description="Disordered" evidence="1">
    <location>
        <begin position="145"/>
        <end position="182"/>
    </location>
</feature>